<sequence length="81" mass="9239">MFRTAARRLAVRAPVRAYTTSAKEGSVASSREFSKKEKAHEDQYARKHERELLEKLKKEIDAKKAELDELEKQHAEAAKAA</sequence>
<proteinExistence type="predicted"/>
<organism evidence="1 2">
    <name type="scientific">Artomyces pyxidatus</name>
    <dbReference type="NCBI Taxonomy" id="48021"/>
    <lineage>
        <taxon>Eukaryota</taxon>
        <taxon>Fungi</taxon>
        <taxon>Dikarya</taxon>
        <taxon>Basidiomycota</taxon>
        <taxon>Agaricomycotina</taxon>
        <taxon>Agaricomycetes</taxon>
        <taxon>Russulales</taxon>
        <taxon>Auriscalpiaceae</taxon>
        <taxon>Artomyces</taxon>
    </lineage>
</organism>
<name>A0ACB8SUN6_9AGAM</name>
<comment type="caution">
    <text evidence="1">The sequence shown here is derived from an EMBL/GenBank/DDBJ whole genome shotgun (WGS) entry which is preliminary data.</text>
</comment>
<evidence type="ECO:0000313" key="2">
    <source>
        <dbReference type="Proteomes" id="UP000814140"/>
    </source>
</evidence>
<protein>
    <submittedName>
        <fullName evidence="1">Uncharacterized protein</fullName>
    </submittedName>
</protein>
<gene>
    <name evidence="1" type="ORF">BV25DRAFT_1828290</name>
</gene>
<reference evidence="1" key="1">
    <citation type="submission" date="2021-03" db="EMBL/GenBank/DDBJ databases">
        <authorList>
            <consortium name="DOE Joint Genome Institute"/>
            <person name="Ahrendt S."/>
            <person name="Looney B.P."/>
            <person name="Miyauchi S."/>
            <person name="Morin E."/>
            <person name="Drula E."/>
            <person name="Courty P.E."/>
            <person name="Chicoki N."/>
            <person name="Fauchery L."/>
            <person name="Kohler A."/>
            <person name="Kuo A."/>
            <person name="Labutti K."/>
            <person name="Pangilinan J."/>
            <person name="Lipzen A."/>
            <person name="Riley R."/>
            <person name="Andreopoulos W."/>
            <person name="He G."/>
            <person name="Johnson J."/>
            <person name="Barry K.W."/>
            <person name="Grigoriev I.V."/>
            <person name="Nagy L."/>
            <person name="Hibbett D."/>
            <person name="Henrissat B."/>
            <person name="Matheny P.B."/>
            <person name="Labbe J."/>
            <person name="Martin F."/>
        </authorList>
    </citation>
    <scope>NUCLEOTIDE SEQUENCE</scope>
    <source>
        <strain evidence="1">HHB10654</strain>
    </source>
</reference>
<reference evidence="1" key="2">
    <citation type="journal article" date="2022" name="New Phytol.">
        <title>Evolutionary transition to the ectomycorrhizal habit in the genomes of a hyperdiverse lineage of mushroom-forming fungi.</title>
        <authorList>
            <person name="Looney B."/>
            <person name="Miyauchi S."/>
            <person name="Morin E."/>
            <person name="Drula E."/>
            <person name="Courty P.E."/>
            <person name="Kohler A."/>
            <person name="Kuo A."/>
            <person name="LaButti K."/>
            <person name="Pangilinan J."/>
            <person name="Lipzen A."/>
            <person name="Riley R."/>
            <person name="Andreopoulos W."/>
            <person name="He G."/>
            <person name="Johnson J."/>
            <person name="Nolan M."/>
            <person name="Tritt A."/>
            <person name="Barry K.W."/>
            <person name="Grigoriev I.V."/>
            <person name="Nagy L.G."/>
            <person name="Hibbett D."/>
            <person name="Henrissat B."/>
            <person name="Matheny P.B."/>
            <person name="Labbe J."/>
            <person name="Martin F.M."/>
        </authorList>
    </citation>
    <scope>NUCLEOTIDE SEQUENCE</scope>
    <source>
        <strain evidence="1">HHB10654</strain>
    </source>
</reference>
<dbReference type="EMBL" id="MU277221">
    <property type="protein sequence ID" value="KAI0060169.1"/>
    <property type="molecule type" value="Genomic_DNA"/>
</dbReference>
<evidence type="ECO:0000313" key="1">
    <source>
        <dbReference type="EMBL" id="KAI0060169.1"/>
    </source>
</evidence>
<dbReference type="Proteomes" id="UP000814140">
    <property type="component" value="Unassembled WGS sequence"/>
</dbReference>
<accession>A0ACB8SUN6</accession>
<keyword evidence="2" id="KW-1185">Reference proteome</keyword>